<proteinExistence type="predicted"/>
<accession>A0A0H1BCR3</accession>
<organism evidence="6 7">
    <name type="scientific">Blastomyces silverae</name>
    <dbReference type="NCBI Taxonomy" id="2060906"/>
    <lineage>
        <taxon>Eukaryota</taxon>
        <taxon>Fungi</taxon>
        <taxon>Dikarya</taxon>
        <taxon>Ascomycota</taxon>
        <taxon>Pezizomycotina</taxon>
        <taxon>Eurotiomycetes</taxon>
        <taxon>Eurotiomycetidae</taxon>
        <taxon>Onygenales</taxon>
        <taxon>Ajellomycetaceae</taxon>
        <taxon>Blastomyces</taxon>
    </lineage>
</organism>
<evidence type="ECO:0000313" key="6">
    <source>
        <dbReference type="EMBL" id="KLJ09264.1"/>
    </source>
</evidence>
<dbReference type="Pfam" id="PF00179">
    <property type="entry name" value="UQ_con"/>
    <property type="match status" value="1"/>
</dbReference>
<dbReference type="GO" id="GO:0016740">
    <property type="term" value="F:transferase activity"/>
    <property type="evidence" value="ECO:0007669"/>
    <property type="project" value="UniProtKB-KW"/>
</dbReference>
<dbReference type="STRING" id="2060906.A0A0H1BCR3"/>
<feature type="compositionally biased region" description="Pro residues" evidence="4">
    <location>
        <begin position="493"/>
        <end position="505"/>
    </location>
</feature>
<feature type="compositionally biased region" description="Low complexity" evidence="4">
    <location>
        <begin position="454"/>
        <end position="492"/>
    </location>
</feature>
<feature type="region of interest" description="Disordered" evidence="4">
    <location>
        <begin position="310"/>
        <end position="550"/>
    </location>
</feature>
<feature type="compositionally biased region" description="Basic residues" evidence="4">
    <location>
        <begin position="541"/>
        <end position="550"/>
    </location>
</feature>
<name>A0A0H1BCR3_9EURO</name>
<dbReference type="InterPro" id="IPR016135">
    <property type="entry name" value="UBQ-conjugating_enzyme/RWD"/>
</dbReference>
<evidence type="ECO:0000256" key="3">
    <source>
        <dbReference type="PROSITE-ProRule" id="PRU10133"/>
    </source>
</evidence>
<feature type="compositionally biased region" description="Low complexity" evidence="4">
    <location>
        <begin position="506"/>
        <end position="528"/>
    </location>
</feature>
<evidence type="ECO:0000259" key="5">
    <source>
        <dbReference type="PROSITE" id="PS50127"/>
    </source>
</evidence>
<keyword evidence="2" id="KW-0833">Ubl conjugation pathway</keyword>
<protein>
    <recommendedName>
        <fullName evidence="5">UBC core domain-containing protein</fullName>
    </recommendedName>
</protein>
<dbReference type="AlphaFoldDB" id="A0A0H1BCR3"/>
<keyword evidence="7" id="KW-1185">Reference proteome</keyword>
<reference evidence="7" key="1">
    <citation type="journal article" date="2015" name="PLoS Genet.">
        <title>The dynamic genome and transcriptome of the human fungal pathogen Blastomyces and close relative Emmonsia.</title>
        <authorList>
            <person name="Munoz J.F."/>
            <person name="Gauthier G.M."/>
            <person name="Desjardins C.A."/>
            <person name="Gallo J.E."/>
            <person name="Holder J."/>
            <person name="Sullivan T.D."/>
            <person name="Marty A.J."/>
            <person name="Carmen J.C."/>
            <person name="Chen Z."/>
            <person name="Ding L."/>
            <person name="Gujja S."/>
            <person name="Magrini V."/>
            <person name="Misas E."/>
            <person name="Mitreva M."/>
            <person name="Priest M."/>
            <person name="Saif S."/>
            <person name="Whiston E.A."/>
            <person name="Young S."/>
            <person name="Zeng Q."/>
            <person name="Goldman W.E."/>
            <person name="Mardis E.R."/>
            <person name="Taylor J.W."/>
            <person name="McEwen J.G."/>
            <person name="Clay O.K."/>
            <person name="Klein B.S."/>
            <person name="Cuomo C.A."/>
        </authorList>
    </citation>
    <scope>NUCLEOTIDE SEQUENCE [LARGE SCALE GENOMIC DNA]</scope>
    <source>
        <strain evidence="7">UAMH 139</strain>
    </source>
</reference>
<dbReference type="EMBL" id="LDEV01002382">
    <property type="protein sequence ID" value="KLJ09264.1"/>
    <property type="molecule type" value="Genomic_DNA"/>
</dbReference>
<dbReference type="SUPFAM" id="SSF54495">
    <property type="entry name" value="UBC-like"/>
    <property type="match status" value="1"/>
</dbReference>
<dbReference type="SMART" id="SM00212">
    <property type="entry name" value="UBCc"/>
    <property type="match status" value="1"/>
</dbReference>
<dbReference type="Proteomes" id="UP000053573">
    <property type="component" value="Unassembled WGS sequence"/>
</dbReference>
<feature type="active site" description="Glycyl thioester intermediate" evidence="3">
    <location>
        <position position="95"/>
    </location>
</feature>
<dbReference type="Gene3D" id="3.10.110.10">
    <property type="entry name" value="Ubiquitin Conjugating Enzyme"/>
    <property type="match status" value="1"/>
</dbReference>
<feature type="compositionally biased region" description="Low complexity" evidence="4">
    <location>
        <begin position="351"/>
        <end position="366"/>
    </location>
</feature>
<gene>
    <name evidence="6" type="ORF">EMPG_15290</name>
</gene>
<feature type="compositionally biased region" description="Low complexity" evidence="4">
    <location>
        <begin position="273"/>
        <end position="290"/>
    </location>
</feature>
<dbReference type="PROSITE" id="PS00183">
    <property type="entry name" value="UBC_1"/>
    <property type="match status" value="1"/>
</dbReference>
<dbReference type="PANTHER" id="PTHR24068">
    <property type="entry name" value="UBIQUITIN-CONJUGATING ENZYME E2"/>
    <property type="match status" value="1"/>
</dbReference>
<feature type="domain" description="UBC core" evidence="5">
    <location>
        <begin position="3"/>
        <end position="157"/>
    </location>
</feature>
<feature type="compositionally biased region" description="Low complexity" evidence="4">
    <location>
        <begin position="413"/>
        <end position="422"/>
    </location>
</feature>
<dbReference type="PROSITE" id="PS50127">
    <property type="entry name" value="UBC_2"/>
    <property type="match status" value="1"/>
</dbReference>
<evidence type="ECO:0000313" key="7">
    <source>
        <dbReference type="Proteomes" id="UP000053573"/>
    </source>
</evidence>
<feature type="compositionally biased region" description="Basic and acidic residues" evidence="4">
    <location>
        <begin position="444"/>
        <end position="453"/>
    </location>
</feature>
<dbReference type="CDD" id="cd23804">
    <property type="entry name" value="UBCc_UBE2S"/>
    <property type="match status" value="1"/>
</dbReference>
<dbReference type="OrthoDB" id="10069349at2759"/>
<comment type="caution">
    <text evidence="6">The sequence shown here is derived from an EMBL/GenBank/DDBJ whole genome shotgun (WGS) entry which is preliminary data.</text>
</comment>
<evidence type="ECO:0000256" key="2">
    <source>
        <dbReference type="ARBA" id="ARBA00022786"/>
    </source>
</evidence>
<sequence>MASSFRRLASDHASLHRDNLPPHYLFPPSNASSSFPDDLTQLTVLLTGPQGTPYSQGLWQLHLRIPEDYPKNPPKAAFKTRIWHPNVDESTGAVCVDTLKKDWEAKLTLRDVLITISCLLIHPNPDSALNSAAGSLLQDDYEAFARQAKLMTSIHAPIPKDMKDVVMEAKRRGDESGIVITEDEDRLAAAIGSRKTASTSSLSTVIMKKPVTQRKQSSLRTEKLDIRVKQTFQHGLLSSLQSSSSSFTRDQQQTPEDESDNEDTGSPSKENDPSLSLSPVAISPSSSRKSVLGKRPLAVLASPSEPELVLVNSGDDAHDDDINAHSRSNSTGNDDDGLTPSERNIAANALAREQQQEQQQIRAQQQMDQPPRKSLKLSVLSRGVNASGRIREGYPDLVSTLANGGKQIDRGVSSHQSSILSLSPPPPAPPPQPSQPPLPSPNEKPSDDGKENEASTTSSIIPTSSTTTTTTTTPTAPSTANNKSQQQNQKQKFPPPAPPPPPPPSFTSSISVPKSSNNSNRSNNNNNNITARRVSSAPAKAKPRVGLRRL</sequence>
<dbReference type="InterPro" id="IPR000608">
    <property type="entry name" value="UBC"/>
</dbReference>
<evidence type="ECO:0000256" key="1">
    <source>
        <dbReference type="ARBA" id="ARBA00022679"/>
    </source>
</evidence>
<keyword evidence="1" id="KW-0808">Transferase</keyword>
<dbReference type="InterPro" id="IPR023313">
    <property type="entry name" value="UBQ-conjugating_AS"/>
</dbReference>
<feature type="region of interest" description="Disordered" evidence="4">
    <location>
        <begin position="239"/>
        <end position="292"/>
    </location>
</feature>
<dbReference type="FunFam" id="3.10.110.10:FF:000077">
    <property type="entry name" value="Ubiquitin conjugating enzyme E2"/>
    <property type="match status" value="1"/>
</dbReference>
<feature type="compositionally biased region" description="Pro residues" evidence="4">
    <location>
        <begin position="423"/>
        <end position="442"/>
    </location>
</feature>
<evidence type="ECO:0000256" key="4">
    <source>
        <dbReference type="SAM" id="MobiDB-lite"/>
    </source>
</evidence>